<dbReference type="NCBIfam" id="TIGR02198">
    <property type="entry name" value="rfaE_dom_I"/>
    <property type="match status" value="1"/>
</dbReference>
<dbReference type="GO" id="GO:0033786">
    <property type="term" value="F:heptose-1-phosphate adenylyltransferase activity"/>
    <property type="evidence" value="ECO:0007669"/>
    <property type="project" value="TreeGrafter"/>
</dbReference>
<keyword evidence="1" id="KW-0808">Transferase</keyword>
<keyword evidence="2 4" id="KW-0418">Kinase</keyword>
<dbReference type="CDD" id="cd01172">
    <property type="entry name" value="RfaE_like"/>
    <property type="match status" value="1"/>
</dbReference>
<gene>
    <name evidence="4" type="ORF">GGQ74_001660</name>
</gene>
<dbReference type="Proteomes" id="UP000580856">
    <property type="component" value="Unassembled WGS sequence"/>
</dbReference>
<accession>A0A846QLC6</accession>
<dbReference type="Gene3D" id="3.40.1190.20">
    <property type="match status" value="1"/>
</dbReference>
<dbReference type="PANTHER" id="PTHR46969">
    <property type="entry name" value="BIFUNCTIONAL PROTEIN HLDE"/>
    <property type="match status" value="1"/>
</dbReference>
<dbReference type="GO" id="GO:0033785">
    <property type="term" value="F:heptose 7-phosphate kinase activity"/>
    <property type="evidence" value="ECO:0007669"/>
    <property type="project" value="TreeGrafter"/>
</dbReference>
<evidence type="ECO:0000259" key="3">
    <source>
        <dbReference type="Pfam" id="PF00294"/>
    </source>
</evidence>
<dbReference type="EMBL" id="JAATJA010000002">
    <property type="protein sequence ID" value="NJB67987.1"/>
    <property type="molecule type" value="Genomic_DNA"/>
</dbReference>
<name>A0A846QLC6_9BACT</name>
<dbReference type="InterPro" id="IPR011611">
    <property type="entry name" value="PfkB_dom"/>
</dbReference>
<dbReference type="GO" id="GO:0005829">
    <property type="term" value="C:cytosol"/>
    <property type="evidence" value="ECO:0007669"/>
    <property type="project" value="TreeGrafter"/>
</dbReference>
<evidence type="ECO:0000256" key="1">
    <source>
        <dbReference type="ARBA" id="ARBA00022679"/>
    </source>
</evidence>
<sequence>MKRTTTLSAASLVHALDSMAGKKVLIIGDLVLDHYVMGTVGRISPEAPVPVVEVGNERHILGGAGNVARNVKTLGGSPVIIGICGRDREGERMARLLRKDGITAHVVCDDKRPTTKKTRIIAQNQQVVRVDWENSDPVTDAVLAQVMDFVRAEAVDAGVIILSDYGKGLITEEFMPHLETELAALEKRPLVLVDPKVRNFHLYTGVDLLTPNTKEAGEGAGMPISATRDDIIRAGQEIFRRLGNRNLLVTLGAEGMALFEGPDRVRHIPTAARKVFDVTGAGDTVIATLGLALSAGLDLLTSCALANYAAGMVVAEVGTAAAQADALRAALENYQDTPVEVWADETATA</sequence>
<feature type="domain" description="Carbohydrate kinase PfkB" evidence="3">
    <location>
        <begin position="24"/>
        <end position="322"/>
    </location>
</feature>
<evidence type="ECO:0000256" key="2">
    <source>
        <dbReference type="ARBA" id="ARBA00022777"/>
    </source>
</evidence>
<reference evidence="4 5" key="1">
    <citation type="submission" date="2020-03" db="EMBL/GenBank/DDBJ databases">
        <title>Genomic Encyclopedia of Type Strains, Phase IV (KMG-IV): sequencing the most valuable type-strain genomes for metagenomic binning, comparative biology and taxonomic classification.</title>
        <authorList>
            <person name="Goeker M."/>
        </authorList>
    </citation>
    <scope>NUCLEOTIDE SEQUENCE [LARGE SCALE GENOMIC DNA]</scope>
    <source>
        <strain evidence="4 5">DSM 24233</strain>
    </source>
</reference>
<proteinExistence type="predicted"/>
<dbReference type="GO" id="GO:0016773">
    <property type="term" value="F:phosphotransferase activity, alcohol group as acceptor"/>
    <property type="evidence" value="ECO:0007669"/>
    <property type="project" value="InterPro"/>
</dbReference>
<dbReference type="Pfam" id="PF00294">
    <property type="entry name" value="PfkB"/>
    <property type="match status" value="1"/>
</dbReference>
<evidence type="ECO:0000313" key="4">
    <source>
        <dbReference type="EMBL" id="NJB67987.1"/>
    </source>
</evidence>
<comment type="caution">
    <text evidence="4">The sequence shown here is derived from an EMBL/GenBank/DDBJ whole genome shotgun (WGS) entry which is preliminary data.</text>
</comment>
<organism evidence="4 5">
    <name type="scientific">Desulfobaculum xiamenense</name>
    <dbReference type="NCBI Taxonomy" id="995050"/>
    <lineage>
        <taxon>Bacteria</taxon>
        <taxon>Pseudomonadati</taxon>
        <taxon>Thermodesulfobacteriota</taxon>
        <taxon>Desulfovibrionia</taxon>
        <taxon>Desulfovibrionales</taxon>
        <taxon>Desulfovibrionaceae</taxon>
        <taxon>Desulfobaculum</taxon>
    </lineage>
</organism>
<evidence type="ECO:0000313" key="5">
    <source>
        <dbReference type="Proteomes" id="UP000580856"/>
    </source>
</evidence>
<dbReference type="SUPFAM" id="SSF53613">
    <property type="entry name" value="Ribokinase-like"/>
    <property type="match status" value="1"/>
</dbReference>
<dbReference type="InterPro" id="IPR011913">
    <property type="entry name" value="RfaE_dom_I"/>
</dbReference>
<protein>
    <submittedName>
        <fullName evidence="4">RfaE bifunctional protein kinase chain/domain</fullName>
    </submittedName>
</protein>
<keyword evidence="5" id="KW-1185">Reference proteome</keyword>
<dbReference type="InterPro" id="IPR002173">
    <property type="entry name" value="Carboh/pur_kinase_PfkB_CS"/>
</dbReference>
<dbReference type="AlphaFoldDB" id="A0A846QLC6"/>
<dbReference type="PROSITE" id="PS00583">
    <property type="entry name" value="PFKB_KINASES_1"/>
    <property type="match status" value="1"/>
</dbReference>
<dbReference type="PANTHER" id="PTHR46969:SF1">
    <property type="entry name" value="BIFUNCTIONAL PROTEIN HLDE"/>
    <property type="match status" value="1"/>
</dbReference>
<dbReference type="RefSeq" id="WP_167941090.1">
    <property type="nucleotide sequence ID" value="NZ_JAATJA010000002.1"/>
</dbReference>
<dbReference type="InterPro" id="IPR029056">
    <property type="entry name" value="Ribokinase-like"/>
</dbReference>